<proteinExistence type="predicted"/>
<sequence>MAEKLELVLKLELISVLVTYFLLLTPGGVGYGQLSDVNNTVNTAKKCIRTSLVEQGLVYNYHMLQESVCK</sequence>
<evidence type="ECO:0000313" key="2">
    <source>
        <dbReference type="EMBL" id="VVC26666.1"/>
    </source>
</evidence>
<dbReference type="AlphaFoldDB" id="A0A5E4M3W0"/>
<evidence type="ECO:0000256" key="1">
    <source>
        <dbReference type="SAM" id="Phobius"/>
    </source>
</evidence>
<protein>
    <submittedName>
        <fullName evidence="2">Uncharacterized protein</fullName>
    </submittedName>
</protein>
<keyword evidence="1" id="KW-0472">Membrane</keyword>
<reference evidence="2 3" key="1">
    <citation type="submission" date="2019-08" db="EMBL/GenBank/DDBJ databases">
        <authorList>
            <person name="Alioto T."/>
            <person name="Alioto T."/>
            <person name="Gomez Garrido J."/>
        </authorList>
    </citation>
    <scope>NUCLEOTIDE SEQUENCE [LARGE SCALE GENOMIC DNA]</scope>
</reference>
<keyword evidence="3" id="KW-1185">Reference proteome</keyword>
<keyword evidence="1" id="KW-0812">Transmembrane</keyword>
<gene>
    <name evidence="2" type="ORF">CINCED_3A014753</name>
</gene>
<feature type="transmembrane region" description="Helical" evidence="1">
    <location>
        <begin position="7"/>
        <end position="25"/>
    </location>
</feature>
<accession>A0A5E4M3W0</accession>
<name>A0A5E4M3W0_9HEMI</name>
<organism evidence="2 3">
    <name type="scientific">Cinara cedri</name>
    <dbReference type="NCBI Taxonomy" id="506608"/>
    <lineage>
        <taxon>Eukaryota</taxon>
        <taxon>Metazoa</taxon>
        <taxon>Ecdysozoa</taxon>
        <taxon>Arthropoda</taxon>
        <taxon>Hexapoda</taxon>
        <taxon>Insecta</taxon>
        <taxon>Pterygota</taxon>
        <taxon>Neoptera</taxon>
        <taxon>Paraneoptera</taxon>
        <taxon>Hemiptera</taxon>
        <taxon>Sternorrhyncha</taxon>
        <taxon>Aphidomorpha</taxon>
        <taxon>Aphidoidea</taxon>
        <taxon>Aphididae</taxon>
        <taxon>Lachninae</taxon>
        <taxon>Cinara</taxon>
    </lineage>
</organism>
<evidence type="ECO:0000313" key="3">
    <source>
        <dbReference type="Proteomes" id="UP000325440"/>
    </source>
</evidence>
<dbReference type="Proteomes" id="UP000325440">
    <property type="component" value="Unassembled WGS sequence"/>
</dbReference>
<dbReference type="EMBL" id="CABPRJ010000041">
    <property type="protein sequence ID" value="VVC26666.1"/>
    <property type="molecule type" value="Genomic_DNA"/>
</dbReference>
<keyword evidence="1" id="KW-1133">Transmembrane helix</keyword>